<evidence type="ECO:0000313" key="1">
    <source>
        <dbReference type="EMBL" id="ADE40517.1"/>
    </source>
</evidence>
<protein>
    <submittedName>
        <fullName evidence="1">Uncharacterized protein</fullName>
    </submittedName>
</protein>
<proteinExistence type="predicted"/>
<dbReference type="Proteomes" id="UP000007460">
    <property type="component" value="Chromosome"/>
</dbReference>
<evidence type="ECO:0000313" key="2">
    <source>
        <dbReference type="Proteomes" id="UP000007460"/>
    </source>
</evidence>
<dbReference type="STRING" id="488538.SAR116_2274"/>
<name>D5BPL5_PUNMI</name>
<keyword evidence="2" id="KW-1185">Reference proteome</keyword>
<dbReference type="EMBL" id="CP001751">
    <property type="protein sequence ID" value="ADE40517.1"/>
    <property type="molecule type" value="Genomic_DNA"/>
</dbReference>
<dbReference type="AlphaFoldDB" id="D5BPL5"/>
<organism evidence="1 2">
    <name type="scientific">Puniceispirillum marinum (strain IMCC1322)</name>
    <dbReference type="NCBI Taxonomy" id="488538"/>
    <lineage>
        <taxon>Bacteria</taxon>
        <taxon>Pseudomonadati</taxon>
        <taxon>Pseudomonadota</taxon>
        <taxon>Alphaproteobacteria</taxon>
        <taxon>Candidatus Puniceispirillales</taxon>
        <taxon>Candidatus Puniceispirillaceae</taxon>
        <taxon>Candidatus Puniceispirillum</taxon>
    </lineage>
</organism>
<gene>
    <name evidence="1" type="ordered locus">SAR116_2274</name>
</gene>
<sequence length="78" mass="8922">MMLSLPKLIGLCLILWIVWRVFRAIDARKANLATKNDQTDTGNETQQKAHRASIDLEECTICKAWVARENCGRNDCPY</sequence>
<accession>D5BPL5</accession>
<dbReference type="KEGG" id="apb:SAR116_2274"/>
<dbReference type="HOGENOM" id="CLU_2619468_0_0_5"/>
<reference evidence="1 2" key="1">
    <citation type="journal article" date="2010" name="J. Bacteriol.">
        <title>Complete genome sequence of "Candidatus Puniceispirillum marinum" IMCC1322, a representative of the SAR116 clade in the Alphaproteobacteria.</title>
        <authorList>
            <person name="Oh H.M."/>
            <person name="Kwon K.K."/>
            <person name="Kang I."/>
            <person name="Kang S.G."/>
            <person name="Lee J.H."/>
            <person name="Kim S.J."/>
            <person name="Cho J.C."/>
        </authorList>
    </citation>
    <scope>NUCLEOTIDE SEQUENCE [LARGE SCALE GENOMIC DNA]</scope>
    <source>
        <strain evidence="1 2">IMCC1322</strain>
    </source>
</reference>